<keyword evidence="1" id="KW-0808">Transferase</keyword>
<sequence length="374" mass="41046">MKNLLFGIAGPISKDHVTLATGEKLEKYGAVAYSVSALAKLLEGSRDRIICLSHISDADMEEVVKLLSHPNVDLSGLLPIDNGMAEIQLTYKNECERQSLQISSMEPLSKTEMNILSGCSAVLLMPLNETDIPLECVQELRRTSDAAIFLDAHGLVTGVNEKRERYRKEWTTAKEWFSHIDILKMNEHETSWVAGYPLSDQESYVRFATDIVESGLKSCWITFGDQSSLISWSRLDRVFWAKVPVITGMGPVVDTTGCGDASSAGFIYSYAKILHSSLLAAVMGNTMGSLKATFTETNAFPSPPEIRGVIGNRYRDYLHTLLDDFLIKKQVIVHEIKGGRHDEGVVHSSDDRNISPGPDHAGNSGGQDAPAQGT</sequence>
<evidence type="ECO:0000313" key="5">
    <source>
        <dbReference type="EMBL" id="GBF31941.1"/>
    </source>
</evidence>
<dbReference type="InterPro" id="IPR029056">
    <property type="entry name" value="Ribokinase-like"/>
</dbReference>
<gene>
    <name evidence="5" type="ORF">DCCM_0129</name>
</gene>
<evidence type="ECO:0000259" key="4">
    <source>
        <dbReference type="Pfam" id="PF00294"/>
    </source>
</evidence>
<dbReference type="GO" id="GO:0016301">
    <property type="term" value="F:kinase activity"/>
    <property type="evidence" value="ECO:0007669"/>
    <property type="project" value="UniProtKB-KW"/>
</dbReference>
<dbReference type="EMBL" id="BFAV01000005">
    <property type="protein sequence ID" value="GBF31941.1"/>
    <property type="molecule type" value="Genomic_DNA"/>
</dbReference>
<protein>
    <recommendedName>
        <fullName evidence="4">Carbohydrate kinase PfkB domain-containing protein</fullName>
    </recommendedName>
</protein>
<dbReference type="PANTHER" id="PTHR10584:SF167">
    <property type="entry name" value="PFKB DOMAIN PROTEIN"/>
    <property type="match status" value="1"/>
</dbReference>
<dbReference type="InterPro" id="IPR011611">
    <property type="entry name" value="PfkB_dom"/>
</dbReference>
<reference evidence="6" key="1">
    <citation type="submission" date="2018-02" db="EMBL/GenBank/DDBJ databases">
        <title>Genome sequence of Desulfocucumis palustris strain NAW-5.</title>
        <authorList>
            <person name="Watanabe M."/>
            <person name="Kojima H."/>
            <person name="Fukui M."/>
        </authorList>
    </citation>
    <scope>NUCLEOTIDE SEQUENCE [LARGE SCALE GENOMIC DNA]</scope>
    <source>
        <strain evidence="6">NAW-5</strain>
    </source>
</reference>
<evidence type="ECO:0000256" key="3">
    <source>
        <dbReference type="SAM" id="MobiDB-lite"/>
    </source>
</evidence>
<dbReference type="OrthoDB" id="9775849at2"/>
<dbReference type="CDD" id="cd00287">
    <property type="entry name" value="ribokinase_pfkB_like"/>
    <property type="match status" value="1"/>
</dbReference>
<comment type="caution">
    <text evidence="5">The sequence shown here is derived from an EMBL/GenBank/DDBJ whole genome shotgun (WGS) entry which is preliminary data.</text>
</comment>
<dbReference type="Gene3D" id="3.40.1190.20">
    <property type="match status" value="1"/>
</dbReference>
<feature type="compositionally biased region" description="Basic and acidic residues" evidence="3">
    <location>
        <begin position="342"/>
        <end position="353"/>
    </location>
</feature>
<dbReference type="Pfam" id="PF00294">
    <property type="entry name" value="PfkB"/>
    <property type="match status" value="1"/>
</dbReference>
<dbReference type="Proteomes" id="UP000239549">
    <property type="component" value="Unassembled WGS sequence"/>
</dbReference>
<feature type="domain" description="Carbohydrate kinase PfkB" evidence="4">
    <location>
        <begin position="172"/>
        <end position="298"/>
    </location>
</feature>
<dbReference type="SUPFAM" id="SSF53613">
    <property type="entry name" value="Ribokinase-like"/>
    <property type="match status" value="1"/>
</dbReference>
<evidence type="ECO:0000313" key="6">
    <source>
        <dbReference type="Proteomes" id="UP000239549"/>
    </source>
</evidence>
<proteinExistence type="predicted"/>
<name>A0A2L2XDN9_9FIRM</name>
<keyword evidence="2" id="KW-0418">Kinase</keyword>
<keyword evidence="6" id="KW-1185">Reference proteome</keyword>
<evidence type="ECO:0000256" key="1">
    <source>
        <dbReference type="ARBA" id="ARBA00022679"/>
    </source>
</evidence>
<dbReference type="PANTHER" id="PTHR10584">
    <property type="entry name" value="SUGAR KINASE"/>
    <property type="match status" value="1"/>
</dbReference>
<dbReference type="AlphaFoldDB" id="A0A2L2XDN9"/>
<accession>A0A2L2XDN9</accession>
<organism evidence="5 6">
    <name type="scientific">Desulfocucumis palustris</name>
    <dbReference type="NCBI Taxonomy" id="1898651"/>
    <lineage>
        <taxon>Bacteria</taxon>
        <taxon>Bacillati</taxon>
        <taxon>Bacillota</taxon>
        <taxon>Clostridia</taxon>
        <taxon>Eubacteriales</taxon>
        <taxon>Desulfocucumaceae</taxon>
        <taxon>Desulfocucumis</taxon>
    </lineage>
</organism>
<evidence type="ECO:0000256" key="2">
    <source>
        <dbReference type="ARBA" id="ARBA00022777"/>
    </source>
</evidence>
<dbReference type="RefSeq" id="WP_128739023.1">
    <property type="nucleotide sequence ID" value="NZ_BFAV01000005.1"/>
</dbReference>
<feature type="region of interest" description="Disordered" evidence="3">
    <location>
        <begin position="342"/>
        <end position="374"/>
    </location>
</feature>